<comment type="caution">
    <text evidence="12">The sequence shown here is derived from an EMBL/GenBank/DDBJ whole genome shotgun (WGS) entry which is preliminary data.</text>
</comment>
<gene>
    <name evidence="12" type="primary">hisN_1</name>
    <name evidence="12" type="ORF">GALL_42460</name>
</gene>
<name>A0A1J5T2U8_9ZZZZ</name>
<sequence>MDLSPYRDFMIELARRSGELIKPYFANPDLVVETKSDATPVTLADKGAEKLMRGMIHERFPLHGVMGEEYGSEDVDAEWVWVLDPIDGTKAFATACPLFGTLIALQHRGNPVLGAIHQPVLGQLLIGDGERTEMNGRAVRCRPTHSVAAATLLTSDPLNPARYQDGRAFDRLAARAKLVRTWGDCYGYLLVATGWADVMCDPIMNPWDIAALIPVIRGAGGVITDWQGKDPVGAGSIIASATPELHREVLSILG</sequence>
<evidence type="ECO:0000256" key="4">
    <source>
        <dbReference type="ARBA" id="ARBA00013085"/>
    </source>
</evidence>
<keyword evidence="7 12" id="KW-0378">Hydrolase</keyword>
<dbReference type="EC" id="3.1.3.15" evidence="4"/>
<evidence type="ECO:0000256" key="10">
    <source>
        <dbReference type="ARBA" id="ARBA00033209"/>
    </source>
</evidence>
<dbReference type="InterPro" id="IPR000760">
    <property type="entry name" value="Inositol_monophosphatase-like"/>
</dbReference>
<dbReference type="PANTHER" id="PTHR43200">
    <property type="entry name" value="PHOSPHATASE"/>
    <property type="match status" value="1"/>
</dbReference>
<evidence type="ECO:0000256" key="11">
    <source>
        <dbReference type="ARBA" id="ARBA00049158"/>
    </source>
</evidence>
<keyword evidence="8" id="KW-0460">Magnesium</keyword>
<dbReference type="InterPro" id="IPR051090">
    <property type="entry name" value="Inositol_monoP_superfamily"/>
</dbReference>
<dbReference type="AlphaFoldDB" id="A0A1J5T2U8"/>
<dbReference type="GO" id="GO:0004401">
    <property type="term" value="F:histidinol-phosphatase activity"/>
    <property type="evidence" value="ECO:0007669"/>
    <property type="project" value="UniProtKB-EC"/>
</dbReference>
<evidence type="ECO:0000313" key="12">
    <source>
        <dbReference type="EMBL" id="OIR15127.1"/>
    </source>
</evidence>
<dbReference type="InterPro" id="IPR020583">
    <property type="entry name" value="Inositol_monoP_metal-BS"/>
</dbReference>
<evidence type="ECO:0000256" key="8">
    <source>
        <dbReference type="ARBA" id="ARBA00022842"/>
    </source>
</evidence>
<reference evidence="12" key="1">
    <citation type="submission" date="2016-10" db="EMBL/GenBank/DDBJ databases">
        <title>Sequence of Gallionella enrichment culture.</title>
        <authorList>
            <person name="Poehlein A."/>
            <person name="Muehling M."/>
            <person name="Daniel R."/>
        </authorList>
    </citation>
    <scope>NUCLEOTIDE SEQUENCE</scope>
</reference>
<evidence type="ECO:0000256" key="5">
    <source>
        <dbReference type="ARBA" id="ARBA00022605"/>
    </source>
</evidence>
<comment type="similarity">
    <text evidence="3">Belongs to the inositol monophosphatase superfamily.</text>
</comment>
<organism evidence="12">
    <name type="scientific">mine drainage metagenome</name>
    <dbReference type="NCBI Taxonomy" id="410659"/>
    <lineage>
        <taxon>unclassified sequences</taxon>
        <taxon>metagenomes</taxon>
        <taxon>ecological metagenomes</taxon>
    </lineage>
</organism>
<dbReference type="PRINTS" id="PR00377">
    <property type="entry name" value="IMPHPHTASES"/>
</dbReference>
<dbReference type="UniPathway" id="UPA00031">
    <property type="reaction ID" value="UER00013"/>
</dbReference>
<evidence type="ECO:0000256" key="6">
    <source>
        <dbReference type="ARBA" id="ARBA00022723"/>
    </source>
</evidence>
<dbReference type="Gene3D" id="3.30.540.10">
    <property type="entry name" value="Fructose-1,6-Bisphosphatase, subunit A, domain 1"/>
    <property type="match status" value="1"/>
</dbReference>
<accession>A0A1J5T2U8</accession>
<dbReference type="Gene3D" id="3.40.190.80">
    <property type="match status" value="1"/>
</dbReference>
<evidence type="ECO:0000256" key="1">
    <source>
        <dbReference type="ARBA" id="ARBA00001946"/>
    </source>
</evidence>
<keyword evidence="6" id="KW-0479">Metal-binding</keyword>
<dbReference type="PANTHER" id="PTHR43200:SF6">
    <property type="entry name" value="3'(2'),5'-BISPHOSPHATE NUCLEOTIDASE"/>
    <property type="match status" value="1"/>
</dbReference>
<dbReference type="PROSITE" id="PS00629">
    <property type="entry name" value="IMP_1"/>
    <property type="match status" value="1"/>
</dbReference>
<proteinExistence type="inferred from homology"/>
<keyword evidence="9" id="KW-0368">Histidine biosynthesis</keyword>
<dbReference type="GO" id="GO:0000105">
    <property type="term" value="P:L-histidine biosynthetic process"/>
    <property type="evidence" value="ECO:0007669"/>
    <property type="project" value="UniProtKB-UniPathway"/>
</dbReference>
<evidence type="ECO:0000256" key="3">
    <source>
        <dbReference type="ARBA" id="ARBA00009759"/>
    </source>
</evidence>
<comment type="cofactor">
    <cofactor evidence="1">
        <name>Mg(2+)</name>
        <dbReference type="ChEBI" id="CHEBI:18420"/>
    </cofactor>
</comment>
<comment type="catalytic activity">
    <reaction evidence="11">
        <text>L-histidinol phosphate + H2O = L-histidinol + phosphate</text>
        <dbReference type="Rhea" id="RHEA:14465"/>
        <dbReference type="ChEBI" id="CHEBI:15377"/>
        <dbReference type="ChEBI" id="CHEBI:43474"/>
        <dbReference type="ChEBI" id="CHEBI:57699"/>
        <dbReference type="ChEBI" id="CHEBI:57980"/>
        <dbReference type="EC" id="3.1.3.15"/>
    </reaction>
</comment>
<evidence type="ECO:0000256" key="7">
    <source>
        <dbReference type="ARBA" id="ARBA00022801"/>
    </source>
</evidence>
<dbReference type="GO" id="GO:0046872">
    <property type="term" value="F:metal ion binding"/>
    <property type="evidence" value="ECO:0007669"/>
    <property type="project" value="UniProtKB-KW"/>
</dbReference>
<dbReference type="SUPFAM" id="SSF56655">
    <property type="entry name" value="Carbohydrate phosphatase"/>
    <property type="match status" value="1"/>
</dbReference>
<comment type="pathway">
    <text evidence="2">Amino-acid biosynthesis; L-histidine biosynthesis; L-histidine from 5-phospho-alpha-D-ribose 1-diphosphate: step 8/9.</text>
</comment>
<keyword evidence="5" id="KW-0028">Amino-acid biosynthesis</keyword>
<evidence type="ECO:0000256" key="9">
    <source>
        <dbReference type="ARBA" id="ARBA00023102"/>
    </source>
</evidence>
<dbReference type="EMBL" id="MLJW01000010">
    <property type="protein sequence ID" value="OIR15127.1"/>
    <property type="molecule type" value="Genomic_DNA"/>
</dbReference>
<dbReference type="NCBIfam" id="TIGR02067">
    <property type="entry name" value="his_9_HisN"/>
    <property type="match status" value="1"/>
</dbReference>
<dbReference type="CDD" id="cd01641">
    <property type="entry name" value="Bacterial_IMPase_like_1"/>
    <property type="match status" value="1"/>
</dbReference>
<dbReference type="Pfam" id="PF00459">
    <property type="entry name" value="Inositol_P"/>
    <property type="match status" value="1"/>
</dbReference>
<evidence type="ECO:0000256" key="2">
    <source>
        <dbReference type="ARBA" id="ARBA00004970"/>
    </source>
</evidence>
<dbReference type="InterPro" id="IPR011809">
    <property type="entry name" value="His_9_proposed"/>
</dbReference>
<protein>
    <recommendedName>
        <fullName evidence="4">histidinol-phosphatase</fullName>
        <ecNumber evidence="4">3.1.3.15</ecNumber>
    </recommendedName>
    <alternativeName>
        <fullName evidence="10">Histidinol-phosphate phosphatase</fullName>
    </alternativeName>
</protein>